<evidence type="ECO:0000256" key="4">
    <source>
        <dbReference type="ARBA" id="ARBA00022679"/>
    </source>
</evidence>
<feature type="active site" description="Proton acceptor" evidence="7">
    <location>
        <position position="58"/>
    </location>
</feature>
<dbReference type="Pfam" id="PF04413">
    <property type="entry name" value="Glycos_transf_N"/>
    <property type="match status" value="1"/>
</dbReference>
<gene>
    <name evidence="10" type="ORF">C7H52_00250</name>
</gene>
<evidence type="ECO:0000259" key="9">
    <source>
        <dbReference type="Pfam" id="PF04413"/>
    </source>
</evidence>
<evidence type="ECO:0000256" key="6">
    <source>
        <dbReference type="ARBA" id="ARBA00049183"/>
    </source>
</evidence>
<evidence type="ECO:0000256" key="8">
    <source>
        <dbReference type="RuleBase" id="RU365103"/>
    </source>
</evidence>
<feature type="domain" description="3-deoxy-D-manno-octulosonic-acid transferase N-terminal" evidence="9">
    <location>
        <begin position="40"/>
        <end position="204"/>
    </location>
</feature>
<comment type="pathway">
    <text evidence="1 8">Bacterial outer membrane biogenesis; LPS core biosynthesis.</text>
</comment>
<evidence type="ECO:0000256" key="5">
    <source>
        <dbReference type="ARBA" id="ARBA00031445"/>
    </source>
</evidence>
<keyword evidence="8" id="KW-0472">Membrane</keyword>
<comment type="catalytic activity">
    <reaction evidence="6 8">
        <text>lipid IVA (E. coli) + CMP-3-deoxy-beta-D-manno-octulosonate = alpha-Kdo-(2-&gt;6)-lipid IVA (E. coli) + CMP + H(+)</text>
        <dbReference type="Rhea" id="RHEA:28066"/>
        <dbReference type="ChEBI" id="CHEBI:15378"/>
        <dbReference type="ChEBI" id="CHEBI:58603"/>
        <dbReference type="ChEBI" id="CHEBI:60364"/>
        <dbReference type="ChEBI" id="CHEBI:60377"/>
        <dbReference type="ChEBI" id="CHEBI:85987"/>
        <dbReference type="EC" id="2.4.99.12"/>
    </reaction>
</comment>
<evidence type="ECO:0000256" key="2">
    <source>
        <dbReference type="ARBA" id="ARBA00012621"/>
    </source>
</evidence>
<organism evidence="10 11">
    <name type="scientific">Aurantibacter aestuarii</name>
    <dbReference type="NCBI Taxonomy" id="1266046"/>
    <lineage>
        <taxon>Bacteria</taxon>
        <taxon>Pseudomonadati</taxon>
        <taxon>Bacteroidota</taxon>
        <taxon>Flavobacteriia</taxon>
        <taxon>Flavobacteriales</taxon>
        <taxon>Flavobacteriaceae</taxon>
        <taxon>Aurantibacter</taxon>
    </lineage>
</organism>
<accession>A0A2T1NFN0</accession>
<dbReference type="UniPathway" id="UPA00958"/>
<dbReference type="GO" id="GO:0009244">
    <property type="term" value="P:lipopolysaccharide core region biosynthetic process"/>
    <property type="evidence" value="ECO:0007669"/>
    <property type="project" value="UniProtKB-UniRule"/>
</dbReference>
<dbReference type="PANTHER" id="PTHR42755:SF1">
    <property type="entry name" value="3-DEOXY-D-MANNO-OCTULOSONIC ACID TRANSFERASE, MITOCHONDRIAL-RELATED"/>
    <property type="match status" value="1"/>
</dbReference>
<dbReference type="Gene3D" id="3.40.50.11720">
    <property type="entry name" value="3-Deoxy-D-manno-octulosonic-acid transferase, N-terminal domain"/>
    <property type="match status" value="1"/>
</dbReference>
<dbReference type="GO" id="GO:0043842">
    <property type="term" value="F:Kdo transferase activity"/>
    <property type="evidence" value="ECO:0007669"/>
    <property type="project" value="UniProtKB-EC"/>
</dbReference>
<reference evidence="10 11" key="1">
    <citation type="submission" date="2018-03" db="EMBL/GenBank/DDBJ databases">
        <title>Mesoflavibacter sp. HG37 and Mesoflavibacter sp. HG96 sp.nov., two marine bacteria isolated from seawater of Western Pacific Ocean.</title>
        <authorList>
            <person name="Cheng H."/>
            <person name="Wu Y.-H."/>
            <person name="Guo L.-L."/>
            <person name="Xu X.-W."/>
        </authorList>
    </citation>
    <scope>NUCLEOTIDE SEQUENCE [LARGE SCALE GENOMIC DNA]</scope>
    <source>
        <strain evidence="10 11">KCTC 32269</strain>
    </source>
</reference>
<comment type="similarity">
    <text evidence="8">Belongs to the glycosyltransferase group 1 family.</text>
</comment>
<dbReference type="PANTHER" id="PTHR42755">
    <property type="entry name" value="3-DEOXY-MANNO-OCTULOSONATE CYTIDYLYLTRANSFERASE"/>
    <property type="match status" value="1"/>
</dbReference>
<comment type="function">
    <text evidence="8">Involved in lipopolysaccharide (LPS) biosynthesis. Catalyzes the transfer of 3-deoxy-D-manno-octulosonate (Kdo) residue(s) from CMP-Kdo to lipid IV(A), the tetraacyldisaccharide-1,4'-bisphosphate precursor of lipid A.</text>
</comment>
<comment type="subcellular location">
    <subcellularLocation>
        <location evidence="8">Cell membrane</location>
    </subcellularLocation>
</comment>
<dbReference type="Gene3D" id="3.40.50.2000">
    <property type="entry name" value="Glycogen Phosphorylase B"/>
    <property type="match status" value="1"/>
</dbReference>
<dbReference type="RefSeq" id="WP_106461875.1">
    <property type="nucleotide sequence ID" value="NZ_PXOQ01000006.1"/>
</dbReference>
<keyword evidence="4 8" id="KW-0808">Transferase</keyword>
<dbReference type="EC" id="2.4.99.12" evidence="2 8"/>
<sequence length="412" mass="47207">MFYNLLVVFTRYILKFLSLFSEKIKKGVLGRSESFLKIKTGINESDRTIWFHCASLGEYEQGLPVFEAIKKRYPEHKIVLSFFSPSGYEIRKHSPIADVVIYLPLDTKANSKKFIALLKPELTIFVKYDIWPNYLIELQKKDYKSILISAAFRPEQIYFKWYGSIFKKALKSFNHIFTQNTETLNLLEKINYTQASFSGDTRFDRVTNQLQLNNTLDFVETFKGDHLLLVIGSSWAEDEALYLDAINNSKELKIIIAPHEIQPKKIKSLLEKINLKTGLYTNLENLDLKRTQVFILDTIGLLSKVYAYADIAYVGGAAGHSGLHNILEPATFGVPILFGTNHNKFPEAKELISCNGAMEIASSENFKTQLSKLVKDNELRRQMSHQSAQFISERKGATKTIMDFFNLNAFKC</sequence>
<dbReference type="EMBL" id="PXOQ01000006">
    <property type="protein sequence ID" value="PSG91579.1"/>
    <property type="molecule type" value="Genomic_DNA"/>
</dbReference>
<keyword evidence="11" id="KW-1185">Reference proteome</keyword>
<dbReference type="Proteomes" id="UP000238426">
    <property type="component" value="Unassembled WGS sequence"/>
</dbReference>
<dbReference type="InterPro" id="IPR039901">
    <property type="entry name" value="Kdotransferase"/>
</dbReference>
<comment type="caution">
    <text evidence="10">The sequence shown here is derived from an EMBL/GenBank/DDBJ whole genome shotgun (WGS) entry which is preliminary data.</text>
</comment>
<dbReference type="AlphaFoldDB" id="A0A2T1NFN0"/>
<proteinExistence type="inferred from homology"/>
<dbReference type="OrthoDB" id="9789797at2"/>
<dbReference type="InterPro" id="IPR038107">
    <property type="entry name" value="Glycos_transf_N_sf"/>
</dbReference>
<dbReference type="GO" id="GO:0005886">
    <property type="term" value="C:plasma membrane"/>
    <property type="evidence" value="ECO:0007669"/>
    <property type="project" value="UniProtKB-SubCell"/>
</dbReference>
<name>A0A2T1NFN0_9FLAO</name>
<evidence type="ECO:0000313" key="10">
    <source>
        <dbReference type="EMBL" id="PSG91579.1"/>
    </source>
</evidence>
<evidence type="ECO:0000256" key="3">
    <source>
        <dbReference type="ARBA" id="ARBA00019077"/>
    </source>
</evidence>
<dbReference type="InterPro" id="IPR007507">
    <property type="entry name" value="Glycos_transf_N"/>
</dbReference>
<evidence type="ECO:0000313" key="11">
    <source>
        <dbReference type="Proteomes" id="UP000238426"/>
    </source>
</evidence>
<evidence type="ECO:0000256" key="1">
    <source>
        <dbReference type="ARBA" id="ARBA00004713"/>
    </source>
</evidence>
<dbReference type="SUPFAM" id="SSF53756">
    <property type="entry name" value="UDP-Glycosyltransferase/glycogen phosphorylase"/>
    <property type="match status" value="1"/>
</dbReference>
<dbReference type="GO" id="GO:0009245">
    <property type="term" value="P:lipid A biosynthetic process"/>
    <property type="evidence" value="ECO:0007669"/>
    <property type="project" value="TreeGrafter"/>
</dbReference>
<protein>
    <recommendedName>
        <fullName evidence="3 8">3-deoxy-D-manno-octulosonic acid transferase</fullName>
        <shortName evidence="8">Kdo transferase</shortName>
        <ecNumber evidence="2 8">2.4.99.12</ecNumber>
    </recommendedName>
    <alternativeName>
        <fullName evidence="5 8">Lipid IV(A) 3-deoxy-D-manno-octulosonic acid transferase</fullName>
    </alternativeName>
</protein>
<keyword evidence="8" id="KW-1003">Cell membrane</keyword>
<keyword evidence="8" id="KW-0448">Lipopolysaccharide biosynthesis</keyword>
<evidence type="ECO:0000256" key="7">
    <source>
        <dbReference type="PIRSR" id="PIRSR639901-1"/>
    </source>
</evidence>